<dbReference type="InterPro" id="IPR023828">
    <property type="entry name" value="Peptidase_S8_Ser-AS"/>
</dbReference>
<keyword evidence="2 6" id="KW-0645">Protease</keyword>
<evidence type="ECO:0000256" key="5">
    <source>
        <dbReference type="PIRSR" id="PIRSR615500-1"/>
    </source>
</evidence>
<reference evidence="10" key="1">
    <citation type="submission" date="2020-10" db="EMBL/GenBank/DDBJ databases">
        <authorList>
            <person name="Gilroy R."/>
        </authorList>
    </citation>
    <scope>NUCLEOTIDE SEQUENCE</scope>
    <source>
        <strain evidence="10">E3-2379</strain>
    </source>
</reference>
<dbReference type="CDD" id="cd07478">
    <property type="entry name" value="Peptidases_S8_CspA-like"/>
    <property type="match status" value="1"/>
</dbReference>
<comment type="caution">
    <text evidence="10">The sequence shown here is derived from an EMBL/GenBank/DDBJ whole genome shotgun (WGS) entry which is preliminary data.</text>
</comment>
<dbReference type="Gene3D" id="2.60.120.1290">
    <property type="match status" value="1"/>
</dbReference>
<sequence>MNSQKVDNQLNLALDSTVQEREKTIDLNVGFDEASGLWELILKYSGDLSILEETYLASVTYLLNGYAIIRIQEEYIDELVQYPQIEFIEKPRGIYWGQGQELVDTCIYQVKRPPYTLTGKGILIAVIDSGIDYAHPEFLNPEGTTRIEVIWDQTIEGNPPVGYQRGTLYTKEQIDEALQQGNDRLSVVPSVDLSGHGTHVAGICAGNSGVAPESQIVIVKLGTPSKRSFPRTTELMEAVNFVTQFALERRMPIAINLSFGNNYGGHDGSSLLETYLNDIASIGRMVISCGSGNEGSTGRHYGGQLLEGENATIQLSISEYESSMNLQIWKSYADQFRVYVSSPSNVRVGPINQVLGTQRFRLGTTNLLLYFGEPAPYNRDQEIYIEWIPEGDYIDEGIWTIELEAERIVTGQYDMWLPVAEATGTRSRFLFTNEERTLTIPSTAEKVITVGAYNSELDALAPFSGRGYTRRNQIKPDISAPGVNILSASPGGGYSVRSGTSMATPFVTGASALLMEYGIINGNDPYLYGEKVKAYLLRGARELPVLESYPNQILGYGVLCLRDSIP</sequence>
<evidence type="ECO:0000256" key="2">
    <source>
        <dbReference type="ARBA" id="ARBA00022670"/>
    </source>
</evidence>
<dbReference type="InterPro" id="IPR050131">
    <property type="entry name" value="Peptidase_S8_subtilisin-like"/>
</dbReference>
<feature type="domain" description="Peptidase S8/S53" evidence="8">
    <location>
        <begin position="432"/>
        <end position="557"/>
    </location>
</feature>
<feature type="active site" description="Charge relay system" evidence="5 6">
    <location>
        <position position="128"/>
    </location>
</feature>
<dbReference type="Proteomes" id="UP000823618">
    <property type="component" value="Unassembled WGS sequence"/>
</dbReference>
<comment type="similarity">
    <text evidence="1 6 7">Belongs to the peptidase S8 family.</text>
</comment>
<reference evidence="10" key="2">
    <citation type="journal article" date="2021" name="PeerJ">
        <title>Extensive microbial diversity within the chicken gut microbiome revealed by metagenomics and culture.</title>
        <authorList>
            <person name="Gilroy R."/>
            <person name="Ravi A."/>
            <person name="Getino M."/>
            <person name="Pursley I."/>
            <person name="Horton D.L."/>
            <person name="Alikhan N.F."/>
            <person name="Baker D."/>
            <person name="Gharbi K."/>
            <person name="Hall N."/>
            <person name="Watson M."/>
            <person name="Adriaenssens E.M."/>
            <person name="Foster-Nyarko E."/>
            <person name="Jarju S."/>
            <person name="Secka A."/>
            <person name="Antonio M."/>
            <person name="Oren A."/>
            <person name="Chaudhuri R.R."/>
            <person name="La Ragione R."/>
            <person name="Hildebrand F."/>
            <person name="Pallen M.J."/>
        </authorList>
    </citation>
    <scope>NUCLEOTIDE SEQUENCE</scope>
    <source>
        <strain evidence="10">E3-2379</strain>
    </source>
</reference>
<dbReference type="PROSITE" id="PS00136">
    <property type="entry name" value="SUBTILASE_ASP"/>
    <property type="match status" value="1"/>
</dbReference>
<organism evidence="10 11">
    <name type="scientific">Candidatus Scybalomonas excrementavium</name>
    <dbReference type="NCBI Taxonomy" id="2840943"/>
    <lineage>
        <taxon>Bacteria</taxon>
        <taxon>Bacillati</taxon>
        <taxon>Bacillota</taxon>
        <taxon>Clostridia</taxon>
        <taxon>Lachnospirales</taxon>
        <taxon>Lachnospiraceae</taxon>
        <taxon>Lachnospiraceae incertae sedis</taxon>
        <taxon>Candidatus Scybalomonas</taxon>
    </lineage>
</organism>
<evidence type="ECO:0000256" key="1">
    <source>
        <dbReference type="ARBA" id="ARBA00011073"/>
    </source>
</evidence>
<dbReference type="InterPro" id="IPR000209">
    <property type="entry name" value="Peptidase_S8/S53_dom"/>
</dbReference>
<dbReference type="PANTHER" id="PTHR43806">
    <property type="entry name" value="PEPTIDASE S8"/>
    <property type="match status" value="1"/>
</dbReference>
<evidence type="ECO:0000256" key="7">
    <source>
        <dbReference type="RuleBase" id="RU003355"/>
    </source>
</evidence>
<keyword evidence="4 6" id="KW-0720">Serine protease</keyword>
<dbReference type="InterPro" id="IPR041365">
    <property type="entry name" value="CspB_prodomain"/>
</dbReference>
<dbReference type="InterPro" id="IPR036852">
    <property type="entry name" value="Peptidase_S8/S53_dom_sf"/>
</dbReference>
<evidence type="ECO:0000259" key="9">
    <source>
        <dbReference type="Pfam" id="PF18425"/>
    </source>
</evidence>
<dbReference type="SUPFAM" id="SSF52743">
    <property type="entry name" value="Subtilisin-like"/>
    <property type="match status" value="1"/>
</dbReference>
<dbReference type="Pfam" id="PF00082">
    <property type="entry name" value="Peptidase_S8"/>
    <property type="match status" value="2"/>
</dbReference>
<feature type="active site" description="Charge relay system" evidence="5 6">
    <location>
        <position position="501"/>
    </location>
</feature>
<dbReference type="PROSITE" id="PS00138">
    <property type="entry name" value="SUBTILASE_SER"/>
    <property type="match status" value="1"/>
</dbReference>
<evidence type="ECO:0000256" key="4">
    <source>
        <dbReference type="ARBA" id="ARBA00022825"/>
    </source>
</evidence>
<protein>
    <submittedName>
        <fullName evidence="10">S8 family serine peptidase</fullName>
    </submittedName>
</protein>
<dbReference type="GO" id="GO:0004252">
    <property type="term" value="F:serine-type endopeptidase activity"/>
    <property type="evidence" value="ECO:0007669"/>
    <property type="project" value="UniProtKB-UniRule"/>
</dbReference>
<name>A0A9D9N6H6_9FIRM</name>
<gene>
    <name evidence="10" type="ORF">IAC13_00035</name>
</gene>
<evidence type="ECO:0000259" key="8">
    <source>
        <dbReference type="Pfam" id="PF00082"/>
    </source>
</evidence>
<dbReference type="InterPro" id="IPR034045">
    <property type="entry name" value="Pep_S8_CspA-like"/>
</dbReference>
<feature type="domain" description="Csp protease B prodomain" evidence="9">
    <location>
        <begin position="4"/>
        <end position="92"/>
    </location>
</feature>
<evidence type="ECO:0000313" key="10">
    <source>
        <dbReference type="EMBL" id="MBO8462301.1"/>
    </source>
</evidence>
<dbReference type="PRINTS" id="PR00723">
    <property type="entry name" value="SUBTILISIN"/>
</dbReference>
<dbReference type="PANTHER" id="PTHR43806:SF11">
    <property type="entry name" value="CEREVISIN-RELATED"/>
    <property type="match status" value="1"/>
</dbReference>
<dbReference type="Gene3D" id="3.30.70.2980">
    <property type="match status" value="1"/>
</dbReference>
<proteinExistence type="inferred from homology"/>
<accession>A0A9D9N6H6</accession>
<dbReference type="GO" id="GO:0006508">
    <property type="term" value="P:proteolysis"/>
    <property type="evidence" value="ECO:0007669"/>
    <property type="project" value="UniProtKB-KW"/>
</dbReference>
<dbReference type="InterPro" id="IPR017310">
    <property type="entry name" value="Pept_S8A_subtilisin_clostridia"/>
</dbReference>
<evidence type="ECO:0000256" key="3">
    <source>
        <dbReference type="ARBA" id="ARBA00022801"/>
    </source>
</evidence>
<dbReference type="PIRSF" id="PIRSF037894">
    <property type="entry name" value="Subtilisin_rel_CspABC"/>
    <property type="match status" value="1"/>
</dbReference>
<dbReference type="InterPro" id="IPR015500">
    <property type="entry name" value="Peptidase_S8_subtilisin-rel"/>
</dbReference>
<dbReference type="PROSITE" id="PS51892">
    <property type="entry name" value="SUBTILASE"/>
    <property type="match status" value="1"/>
</dbReference>
<evidence type="ECO:0000256" key="6">
    <source>
        <dbReference type="PROSITE-ProRule" id="PRU01240"/>
    </source>
</evidence>
<feature type="active site" description="Charge relay system" evidence="5 6">
    <location>
        <position position="196"/>
    </location>
</feature>
<feature type="domain" description="Peptidase S8/S53" evidence="8">
    <location>
        <begin position="119"/>
        <end position="331"/>
    </location>
</feature>
<dbReference type="AlphaFoldDB" id="A0A9D9N6H6"/>
<dbReference type="InterPro" id="IPR023827">
    <property type="entry name" value="Peptidase_S8_Asp-AS"/>
</dbReference>
<evidence type="ECO:0000313" key="11">
    <source>
        <dbReference type="Proteomes" id="UP000823618"/>
    </source>
</evidence>
<keyword evidence="3 6" id="KW-0378">Hydrolase</keyword>
<dbReference type="EMBL" id="JADIML010000001">
    <property type="protein sequence ID" value="MBO8462301.1"/>
    <property type="molecule type" value="Genomic_DNA"/>
</dbReference>
<dbReference type="Gene3D" id="3.40.50.200">
    <property type="entry name" value="Peptidase S8/S53 domain"/>
    <property type="match status" value="1"/>
</dbReference>
<dbReference type="Pfam" id="PF18425">
    <property type="entry name" value="CspB_prodomain"/>
    <property type="match status" value="1"/>
</dbReference>